<dbReference type="InterPro" id="IPR036259">
    <property type="entry name" value="MFS_trans_sf"/>
</dbReference>
<evidence type="ECO:0000256" key="2">
    <source>
        <dbReference type="ARBA" id="ARBA00022448"/>
    </source>
</evidence>
<evidence type="ECO:0000313" key="7">
    <source>
        <dbReference type="EMBL" id="PMD58511.1"/>
    </source>
</evidence>
<protein>
    <recommendedName>
        <fullName evidence="9">MFS general substrate transporter</fullName>
    </recommendedName>
</protein>
<gene>
    <name evidence="7" type="ORF">K444DRAFT_631095</name>
</gene>
<evidence type="ECO:0000256" key="5">
    <source>
        <dbReference type="ARBA" id="ARBA00023136"/>
    </source>
</evidence>
<dbReference type="OrthoDB" id="4139357at2759"/>
<feature type="transmembrane region" description="Helical" evidence="6">
    <location>
        <begin position="190"/>
        <end position="211"/>
    </location>
</feature>
<evidence type="ECO:0000256" key="1">
    <source>
        <dbReference type="ARBA" id="ARBA00004141"/>
    </source>
</evidence>
<evidence type="ECO:0000256" key="6">
    <source>
        <dbReference type="SAM" id="Phobius"/>
    </source>
</evidence>
<dbReference type="InParanoid" id="A0A2J6T658"/>
<organism evidence="7 8">
    <name type="scientific">Hyaloscypha bicolor E</name>
    <dbReference type="NCBI Taxonomy" id="1095630"/>
    <lineage>
        <taxon>Eukaryota</taxon>
        <taxon>Fungi</taxon>
        <taxon>Dikarya</taxon>
        <taxon>Ascomycota</taxon>
        <taxon>Pezizomycotina</taxon>
        <taxon>Leotiomycetes</taxon>
        <taxon>Helotiales</taxon>
        <taxon>Hyaloscyphaceae</taxon>
        <taxon>Hyaloscypha</taxon>
        <taxon>Hyaloscypha bicolor</taxon>
    </lineage>
</organism>
<dbReference type="AlphaFoldDB" id="A0A2J6T658"/>
<dbReference type="Gene3D" id="1.20.1250.20">
    <property type="entry name" value="MFS general substrate transporter like domains"/>
    <property type="match status" value="1"/>
</dbReference>
<keyword evidence="5 6" id="KW-0472">Membrane</keyword>
<dbReference type="Pfam" id="PF06609">
    <property type="entry name" value="TRI12"/>
    <property type="match status" value="2"/>
</dbReference>
<accession>A0A2J6T658</accession>
<dbReference type="PANTHER" id="PTHR23501:SF109">
    <property type="entry name" value="MAJOR FACILITATOR SUPERFAMILY (MFS) PROFILE DOMAIN-CONTAINING PROTEIN-RELATED"/>
    <property type="match status" value="1"/>
</dbReference>
<keyword evidence="2" id="KW-0813">Transport</keyword>
<sequence length="452" mass="48183">MRLELPGIRCLRGTSEACHSLGLRLHRVVSNVSWVATVWNLGSTSGFLLVGRLSDIFGRKWMVMGTSVLGLVGNILVCTAQGVNGLIGANMCNALAAAGQLSFGVVLGEDYQSVMALLPYQFMYHPLTYDQLHVHGKSKRQQTAEIGYGDNFLFAIGMIPFPDILLSEMTSNPPSEPFIVKQQALIPVRLFTNIGYVALVGCATIAAMIYYSMTILWPTIIGTIFSTDIHTIGWQSSVVGGGVHLGRVLGGFALSYIPKDKHQAIIASYPAFAVVAYLSPISKGNYAAFIVLGVPGCTAIGFVDNITFPVTLVVEPHDIGHVSRVLSSIRTCGGATDQALYVSVLQNKIAVYLPEYATPAVLSASLPSSSLPALLGGIATDNFSNASALLILAACFVPNVEMFLGYNVAERLKSFSGGVNRCLTAAPAEMGNTRERTDILGHENLKSTSASD</sequence>
<dbReference type="SUPFAM" id="SSF103473">
    <property type="entry name" value="MFS general substrate transporter"/>
    <property type="match status" value="1"/>
</dbReference>
<dbReference type="InterPro" id="IPR010573">
    <property type="entry name" value="MFS_Str1/Tri12-like"/>
</dbReference>
<keyword evidence="8" id="KW-1185">Reference proteome</keyword>
<comment type="subcellular location">
    <subcellularLocation>
        <location evidence="1">Membrane</location>
        <topology evidence="1">Multi-pass membrane protein</topology>
    </subcellularLocation>
</comment>
<evidence type="ECO:0000256" key="3">
    <source>
        <dbReference type="ARBA" id="ARBA00022692"/>
    </source>
</evidence>
<keyword evidence="3 6" id="KW-0812">Transmembrane</keyword>
<name>A0A2J6T658_9HELO</name>
<dbReference type="RefSeq" id="XP_024735415.1">
    <property type="nucleotide sequence ID" value="XM_024883303.1"/>
</dbReference>
<dbReference type="GO" id="GO:0022857">
    <property type="term" value="F:transmembrane transporter activity"/>
    <property type="evidence" value="ECO:0007669"/>
    <property type="project" value="InterPro"/>
</dbReference>
<feature type="transmembrane region" description="Helical" evidence="6">
    <location>
        <begin position="32"/>
        <end position="50"/>
    </location>
</feature>
<keyword evidence="4 6" id="KW-1133">Transmembrane helix</keyword>
<evidence type="ECO:0000256" key="4">
    <source>
        <dbReference type="ARBA" id="ARBA00022989"/>
    </source>
</evidence>
<reference evidence="7 8" key="1">
    <citation type="submission" date="2016-04" db="EMBL/GenBank/DDBJ databases">
        <title>A degradative enzymes factory behind the ericoid mycorrhizal symbiosis.</title>
        <authorList>
            <consortium name="DOE Joint Genome Institute"/>
            <person name="Martino E."/>
            <person name="Morin E."/>
            <person name="Grelet G."/>
            <person name="Kuo A."/>
            <person name="Kohler A."/>
            <person name="Daghino S."/>
            <person name="Barry K."/>
            <person name="Choi C."/>
            <person name="Cichocki N."/>
            <person name="Clum A."/>
            <person name="Copeland A."/>
            <person name="Hainaut M."/>
            <person name="Haridas S."/>
            <person name="Labutti K."/>
            <person name="Lindquist E."/>
            <person name="Lipzen A."/>
            <person name="Khouja H.-R."/>
            <person name="Murat C."/>
            <person name="Ohm R."/>
            <person name="Olson A."/>
            <person name="Spatafora J."/>
            <person name="Veneault-Fourrey C."/>
            <person name="Henrissat B."/>
            <person name="Grigoriev I."/>
            <person name="Martin F."/>
            <person name="Perotto S."/>
        </authorList>
    </citation>
    <scope>NUCLEOTIDE SEQUENCE [LARGE SCALE GENOMIC DNA]</scope>
    <source>
        <strain evidence="7 8">E</strain>
    </source>
</reference>
<proteinExistence type="predicted"/>
<dbReference type="GeneID" id="36591380"/>
<dbReference type="PANTHER" id="PTHR23501">
    <property type="entry name" value="MAJOR FACILITATOR SUPERFAMILY"/>
    <property type="match status" value="1"/>
</dbReference>
<dbReference type="GO" id="GO:0005886">
    <property type="term" value="C:plasma membrane"/>
    <property type="evidence" value="ECO:0007669"/>
    <property type="project" value="TreeGrafter"/>
</dbReference>
<evidence type="ECO:0008006" key="9">
    <source>
        <dbReference type="Google" id="ProtNLM"/>
    </source>
</evidence>
<evidence type="ECO:0000313" key="8">
    <source>
        <dbReference type="Proteomes" id="UP000235371"/>
    </source>
</evidence>
<dbReference type="Proteomes" id="UP000235371">
    <property type="component" value="Unassembled WGS sequence"/>
</dbReference>
<dbReference type="EMBL" id="KZ613822">
    <property type="protein sequence ID" value="PMD58511.1"/>
    <property type="molecule type" value="Genomic_DNA"/>
</dbReference>